<comment type="caution">
    <text evidence="1">The sequence shown here is derived from an EMBL/GenBank/DDBJ whole genome shotgun (WGS) entry which is preliminary data.</text>
</comment>
<dbReference type="Proteomes" id="UP000214603">
    <property type="component" value="Unassembled WGS sequence"/>
</dbReference>
<dbReference type="CDD" id="cd11537">
    <property type="entry name" value="NTP-PPase_RS21-C6_like"/>
    <property type="match status" value="1"/>
</dbReference>
<dbReference type="PANTHER" id="PTHR46523">
    <property type="entry name" value="DCTP PYROPHOSPHATASE 1"/>
    <property type="match status" value="1"/>
</dbReference>
<dbReference type="EMBL" id="NJIH01000004">
    <property type="protein sequence ID" value="OWT62044.1"/>
    <property type="molecule type" value="Genomic_DNA"/>
</dbReference>
<dbReference type="Pfam" id="PF12643">
    <property type="entry name" value="MazG-like"/>
    <property type="match status" value="1"/>
</dbReference>
<dbReference type="InterPro" id="IPR052555">
    <property type="entry name" value="dCTP_Pyrophosphatase"/>
</dbReference>
<gene>
    <name evidence="1" type="ORF">CEY11_09580</name>
</gene>
<organism evidence="1 2">
    <name type="scientific">Candidimonas nitroreducens</name>
    <dbReference type="NCBI Taxonomy" id="683354"/>
    <lineage>
        <taxon>Bacteria</taxon>
        <taxon>Pseudomonadati</taxon>
        <taxon>Pseudomonadota</taxon>
        <taxon>Betaproteobacteria</taxon>
        <taxon>Burkholderiales</taxon>
        <taxon>Alcaligenaceae</taxon>
        <taxon>Candidimonas</taxon>
    </lineage>
</organism>
<dbReference type="GO" id="GO:0047429">
    <property type="term" value="F:nucleoside triphosphate diphosphatase activity"/>
    <property type="evidence" value="ECO:0007669"/>
    <property type="project" value="InterPro"/>
</dbReference>
<dbReference type="GO" id="GO:0009143">
    <property type="term" value="P:nucleoside triphosphate catabolic process"/>
    <property type="evidence" value="ECO:0007669"/>
    <property type="project" value="InterPro"/>
</dbReference>
<proteinExistence type="predicted"/>
<keyword evidence="2" id="KW-1185">Reference proteome</keyword>
<protein>
    <submittedName>
        <fullName evidence="1">Nucleotide pyrophosphohydrolase</fullName>
    </submittedName>
</protein>
<dbReference type="Gene3D" id="1.10.287.1080">
    <property type="entry name" value="MazG-like"/>
    <property type="match status" value="1"/>
</dbReference>
<dbReference type="AlphaFoldDB" id="A0A225MLG5"/>
<evidence type="ECO:0000313" key="2">
    <source>
        <dbReference type="Proteomes" id="UP000214603"/>
    </source>
</evidence>
<dbReference type="RefSeq" id="WP_088603132.1">
    <property type="nucleotide sequence ID" value="NZ_NJIH01000004.1"/>
</dbReference>
<evidence type="ECO:0000313" key="1">
    <source>
        <dbReference type="EMBL" id="OWT62044.1"/>
    </source>
</evidence>
<dbReference type="OrthoDB" id="9791898at2"/>
<dbReference type="PIRSF" id="PIRSF029826">
    <property type="entry name" value="UCP029826_pph"/>
    <property type="match status" value="1"/>
</dbReference>
<dbReference type="InterPro" id="IPR025984">
    <property type="entry name" value="DCTPP"/>
</dbReference>
<sequence>MDQVMQRLRQFRDDRDWKQFHNPKDLAVALSIEAGELLEAFLWKAPEAANPEKVKEELADVLAYALLLSDAYGFDVQKIVLEKIERNEAKYPIDKARGSAKKYTEL</sequence>
<accession>A0A225MLG5</accession>
<name>A0A225MLG5_9BURK</name>
<dbReference type="SUPFAM" id="SSF101386">
    <property type="entry name" value="all-alpha NTP pyrophosphatases"/>
    <property type="match status" value="1"/>
</dbReference>
<keyword evidence="1" id="KW-0378">Hydrolase</keyword>
<reference evidence="2" key="1">
    <citation type="submission" date="2017-06" db="EMBL/GenBank/DDBJ databases">
        <title>Herbaspirillum phytohormonus sp. nov., isolated from the root nodule of Robinia pseudoacacia in lead-zinc mine.</title>
        <authorList>
            <person name="Fan M."/>
            <person name="Lin Y."/>
        </authorList>
    </citation>
    <scope>NUCLEOTIDE SEQUENCE [LARGE SCALE GENOMIC DNA]</scope>
    <source>
        <strain evidence="2">SC-089</strain>
    </source>
</reference>
<dbReference type="PANTHER" id="PTHR46523:SF1">
    <property type="entry name" value="DCTP PYROPHOSPHATASE 1"/>
    <property type="match status" value="1"/>
</dbReference>